<dbReference type="PROSITE" id="PS51198">
    <property type="entry name" value="UVRD_HELICASE_ATP_BIND"/>
    <property type="match status" value="1"/>
</dbReference>
<accession>A0A2U1F6V9</accession>
<dbReference type="CDD" id="cd17932">
    <property type="entry name" value="DEXQc_UvrD"/>
    <property type="match status" value="1"/>
</dbReference>
<gene>
    <name evidence="15" type="ORF">C8D89_11078</name>
</gene>
<evidence type="ECO:0000259" key="13">
    <source>
        <dbReference type="PROSITE" id="PS51198"/>
    </source>
</evidence>
<evidence type="ECO:0000256" key="6">
    <source>
        <dbReference type="ARBA" id="ARBA00023125"/>
    </source>
</evidence>
<dbReference type="CDD" id="cd18807">
    <property type="entry name" value="SF1_C_UvrD"/>
    <property type="match status" value="1"/>
</dbReference>
<evidence type="ECO:0000256" key="1">
    <source>
        <dbReference type="ARBA" id="ARBA00009922"/>
    </source>
</evidence>
<dbReference type="InterPro" id="IPR027417">
    <property type="entry name" value="P-loop_NTPase"/>
</dbReference>
<dbReference type="GO" id="GO:0043138">
    <property type="term" value="F:3'-5' DNA helicase activity"/>
    <property type="evidence" value="ECO:0007669"/>
    <property type="project" value="UniProtKB-EC"/>
</dbReference>
<name>A0A2U1F6V9_9PSEU</name>
<dbReference type="GO" id="GO:0016887">
    <property type="term" value="F:ATP hydrolysis activity"/>
    <property type="evidence" value="ECO:0007669"/>
    <property type="project" value="RHEA"/>
</dbReference>
<dbReference type="InterPro" id="IPR014017">
    <property type="entry name" value="DNA_helicase_UvrD-like_C"/>
</dbReference>
<keyword evidence="4 10" id="KW-0347">Helicase</keyword>
<keyword evidence="7" id="KW-0413">Isomerase</keyword>
<evidence type="ECO:0000256" key="7">
    <source>
        <dbReference type="ARBA" id="ARBA00023235"/>
    </source>
</evidence>
<evidence type="ECO:0000256" key="11">
    <source>
        <dbReference type="RuleBase" id="RU364053"/>
    </source>
</evidence>
<proteinExistence type="inferred from homology"/>
<dbReference type="InterPro" id="IPR013986">
    <property type="entry name" value="DExx_box_DNA_helicase_dom_sf"/>
</dbReference>
<protein>
    <recommendedName>
        <fullName evidence="11">ATP-dependent DNA helicase</fullName>
        <ecNumber evidence="11">5.6.2.4</ecNumber>
    </recommendedName>
</protein>
<dbReference type="InterPro" id="IPR000212">
    <property type="entry name" value="DNA_helicase_UvrD/REP"/>
</dbReference>
<dbReference type="AlphaFoldDB" id="A0A2U1F6V9"/>
<evidence type="ECO:0000256" key="9">
    <source>
        <dbReference type="ARBA" id="ARBA00048988"/>
    </source>
</evidence>
<feature type="domain" description="UvrD-like helicase ATP-binding" evidence="13">
    <location>
        <begin position="63"/>
        <end position="349"/>
    </location>
</feature>
<keyword evidence="2 10" id="KW-0547">Nucleotide-binding</keyword>
<comment type="catalytic activity">
    <reaction evidence="8">
        <text>Couples ATP hydrolysis with the unwinding of duplex DNA by translocating in the 3'-5' direction.</text>
        <dbReference type="EC" id="5.6.2.4"/>
    </reaction>
</comment>
<evidence type="ECO:0000259" key="14">
    <source>
        <dbReference type="PROSITE" id="PS51217"/>
    </source>
</evidence>
<dbReference type="Gene3D" id="1.10.486.10">
    <property type="entry name" value="PCRA, domain 4"/>
    <property type="match status" value="1"/>
</dbReference>
<dbReference type="GO" id="GO:0006260">
    <property type="term" value="P:DNA replication"/>
    <property type="evidence" value="ECO:0007669"/>
    <property type="project" value="InterPro"/>
</dbReference>
<dbReference type="PANTHER" id="PTHR11070">
    <property type="entry name" value="UVRD / RECB / PCRA DNA HELICASE FAMILY MEMBER"/>
    <property type="match status" value="1"/>
</dbReference>
<comment type="similarity">
    <text evidence="1 11">Belongs to the helicase family. UvrD subfamily.</text>
</comment>
<evidence type="ECO:0000256" key="3">
    <source>
        <dbReference type="ARBA" id="ARBA00022801"/>
    </source>
</evidence>
<dbReference type="OrthoDB" id="9806690at2"/>
<reference evidence="15 16" key="1">
    <citation type="submission" date="2018-04" db="EMBL/GenBank/DDBJ databases">
        <title>Genomic Encyclopedia of Type Strains, Phase IV (KMG-IV): sequencing the most valuable type-strain genomes for metagenomic binning, comparative biology and taxonomic classification.</title>
        <authorList>
            <person name="Goeker M."/>
        </authorList>
    </citation>
    <scope>NUCLEOTIDE SEQUENCE [LARGE SCALE GENOMIC DNA]</scope>
    <source>
        <strain evidence="15 16">DSM 45771</strain>
    </source>
</reference>
<evidence type="ECO:0000256" key="4">
    <source>
        <dbReference type="ARBA" id="ARBA00022806"/>
    </source>
</evidence>
<feature type="domain" description="UvrD-like helicase C-terminal" evidence="14">
    <location>
        <begin position="350"/>
        <end position="661"/>
    </location>
</feature>
<dbReference type="NCBIfam" id="TIGR01073">
    <property type="entry name" value="pcrA"/>
    <property type="match status" value="1"/>
</dbReference>
<dbReference type="EMBL" id="QEKW01000010">
    <property type="protein sequence ID" value="PVZ07925.1"/>
    <property type="molecule type" value="Genomic_DNA"/>
</dbReference>
<dbReference type="InterPro" id="IPR005751">
    <property type="entry name" value="ATP-dep_DNA_helicase_PcrA"/>
</dbReference>
<dbReference type="GO" id="GO:0005829">
    <property type="term" value="C:cytosol"/>
    <property type="evidence" value="ECO:0007669"/>
    <property type="project" value="TreeGrafter"/>
</dbReference>
<evidence type="ECO:0000256" key="12">
    <source>
        <dbReference type="SAM" id="MobiDB-lite"/>
    </source>
</evidence>
<dbReference type="Proteomes" id="UP000245639">
    <property type="component" value="Unassembled WGS sequence"/>
</dbReference>
<evidence type="ECO:0000313" key="16">
    <source>
        <dbReference type="Proteomes" id="UP000245639"/>
    </source>
</evidence>
<dbReference type="GO" id="GO:0003677">
    <property type="term" value="F:DNA binding"/>
    <property type="evidence" value="ECO:0007669"/>
    <property type="project" value="UniProtKB-KW"/>
</dbReference>
<keyword evidence="16" id="KW-1185">Reference proteome</keyword>
<dbReference type="Pfam" id="PF21196">
    <property type="entry name" value="PcrA_UvrD_tudor"/>
    <property type="match status" value="1"/>
</dbReference>
<dbReference type="GO" id="GO:0005524">
    <property type="term" value="F:ATP binding"/>
    <property type="evidence" value="ECO:0007669"/>
    <property type="project" value="UniProtKB-UniRule"/>
</dbReference>
<evidence type="ECO:0000256" key="2">
    <source>
        <dbReference type="ARBA" id="ARBA00022741"/>
    </source>
</evidence>
<evidence type="ECO:0000313" key="15">
    <source>
        <dbReference type="EMBL" id="PVZ07925.1"/>
    </source>
</evidence>
<dbReference type="SUPFAM" id="SSF52540">
    <property type="entry name" value="P-loop containing nucleoside triphosphate hydrolases"/>
    <property type="match status" value="1"/>
</dbReference>
<dbReference type="GO" id="GO:0033202">
    <property type="term" value="C:DNA helicase complex"/>
    <property type="evidence" value="ECO:0007669"/>
    <property type="project" value="TreeGrafter"/>
</dbReference>
<feature type="compositionally biased region" description="Low complexity" evidence="12">
    <location>
        <begin position="19"/>
        <end position="35"/>
    </location>
</feature>
<dbReference type="Gene3D" id="1.10.10.160">
    <property type="match status" value="1"/>
</dbReference>
<sequence>MSTGPATRPLEPDTPSGPPARSAASALSRRLAAAAAGGGDAGAGAAVRRAAERPDPEHDPLLEGMNPPQREAVVHTGSPLLIVAGAGSGKTRVLTHRIAWQMRHQGVGPGQVMAITFTNKAAAEMRERVAALVGRRANAMWVSTFHSMCVRILRREYRHLDLSSTFSIYDADDSRRLVASVARGLDLDAKKYSPRGLLARISAWKNELVPPVEAADAATTEAEKRTAEVYTVYQQRLQQSNSLDFDDLIGRTVDLLTRFPDVAEYYRRRFRHILVDEYQDTNHAQYMLVRALAAGSEDGAVPPAELCVVGDADQSIYAFRGATIRNIVEFERDYPEARTILLEQNYRSTQRILTAANAVISRNPDRRDKRLWTDAGDGELVVGYVADNEHDEAAFVAQEIDRLVDAGEYRFGEVAVFYRTNGQSRVFEDVFIRLGLPYKIVGGVRFYERREVRDALAYLKVLSNPEDTVSLRRILNVPKRGIGDRAETVVADAADRDRTTFAAALRRAAAGEVHGLATRSQRNIADFVEMLDGLAELVVGGAPVDEVLEAILERSGYRAELEGSEDPQEQSRLENLQELVSVAREFVQDARNAEGLDEDTIVAERTEEQAANQDPAQDEDGPAPGSLEAFLERVSLVADADSIPDGGDGVVTLMTLHTAKGLEFPVVFATGWEDGVFPHSRALADPAELSEERRLAYVGITRAQQRLYLSRAVMRSAFGQPQANPPSRFLDEVPADVWDWRRLEPSAERSSPVGRTRFGAGRWASPGTDISGRPSRPSPMRPDWKEAPTISLDVGDRVSHDKYGLGTVTSVDGVGSRATATIDFGSSGTVRLMLIGGVPLTKL</sequence>
<dbReference type="Pfam" id="PF00580">
    <property type="entry name" value="UvrD-helicase"/>
    <property type="match status" value="1"/>
</dbReference>
<keyword evidence="5 10" id="KW-0067">ATP-binding</keyword>
<organism evidence="15 16">
    <name type="scientific">Actinomycetospora cinnamomea</name>
    <dbReference type="NCBI Taxonomy" id="663609"/>
    <lineage>
        <taxon>Bacteria</taxon>
        <taxon>Bacillati</taxon>
        <taxon>Actinomycetota</taxon>
        <taxon>Actinomycetes</taxon>
        <taxon>Pseudonocardiales</taxon>
        <taxon>Pseudonocardiaceae</taxon>
        <taxon>Actinomycetospora</taxon>
    </lineage>
</organism>
<feature type="region of interest" description="Disordered" evidence="12">
    <location>
        <begin position="749"/>
        <end position="783"/>
    </location>
</feature>
<dbReference type="GO" id="GO:0000725">
    <property type="term" value="P:recombinational repair"/>
    <property type="evidence" value="ECO:0007669"/>
    <property type="project" value="TreeGrafter"/>
</dbReference>
<keyword evidence="3 10" id="KW-0378">Hydrolase</keyword>
<keyword evidence="6 11" id="KW-0238">DNA-binding</keyword>
<feature type="binding site" evidence="10">
    <location>
        <begin position="84"/>
        <end position="91"/>
    </location>
    <ligand>
        <name>ATP</name>
        <dbReference type="ChEBI" id="CHEBI:30616"/>
    </ligand>
</feature>
<dbReference type="EC" id="5.6.2.4" evidence="11"/>
<dbReference type="Gene3D" id="3.40.50.300">
    <property type="entry name" value="P-loop containing nucleotide triphosphate hydrolases"/>
    <property type="match status" value="2"/>
</dbReference>
<feature type="region of interest" description="Disordered" evidence="12">
    <location>
        <begin position="1"/>
        <end position="67"/>
    </location>
</feature>
<evidence type="ECO:0000256" key="5">
    <source>
        <dbReference type="ARBA" id="ARBA00022840"/>
    </source>
</evidence>
<dbReference type="PANTHER" id="PTHR11070:SF2">
    <property type="entry name" value="ATP-DEPENDENT DNA HELICASE SRS2"/>
    <property type="match status" value="1"/>
</dbReference>
<dbReference type="InterPro" id="IPR014016">
    <property type="entry name" value="UvrD-like_ATP-bd"/>
</dbReference>
<dbReference type="PROSITE" id="PS51217">
    <property type="entry name" value="UVRD_HELICASE_CTER"/>
    <property type="match status" value="1"/>
</dbReference>
<dbReference type="Pfam" id="PF13361">
    <property type="entry name" value="UvrD_C"/>
    <property type="match status" value="1"/>
</dbReference>
<feature type="compositionally biased region" description="Basic and acidic residues" evidence="12">
    <location>
        <begin position="49"/>
        <end position="61"/>
    </location>
</feature>
<evidence type="ECO:0000256" key="8">
    <source>
        <dbReference type="ARBA" id="ARBA00034617"/>
    </source>
</evidence>
<dbReference type="FunFam" id="1.10.10.160:FF:000001">
    <property type="entry name" value="ATP-dependent DNA helicase"/>
    <property type="match status" value="1"/>
</dbReference>
<evidence type="ECO:0000256" key="10">
    <source>
        <dbReference type="PROSITE-ProRule" id="PRU00560"/>
    </source>
</evidence>
<comment type="caution">
    <text evidence="15">The sequence shown here is derived from an EMBL/GenBank/DDBJ whole genome shotgun (WGS) entry which is preliminary data.</text>
</comment>
<dbReference type="GO" id="GO:0009314">
    <property type="term" value="P:response to radiation"/>
    <property type="evidence" value="ECO:0007669"/>
    <property type="project" value="UniProtKB-ARBA"/>
</dbReference>
<comment type="catalytic activity">
    <reaction evidence="9 11">
        <text>ATP + H2O = ADP + phosphate + H(+)</text>
        <dbReference type="Rhea" id="RHEA:13065"/>
        <dbReference type="ChEBI" id="CHEBI:15377"/>
        <dbReference type="ChEBI" id="CHEBI:15378"/>
        <dbReference type="ChEBI" id="CHEBI:30616"/>
        <dbReference type="ChEBI" id="CHEBI:43474"/>
        <dbReference type="ChEBI" id="CHEBI:456216"/>
        <dbReference type="EC" id="5.6.2.4"/>
    </reaction>
</comment>